<evidence type="ECO:0000313" key="3">
    <source>
        <dbReference type="Ensembl" id="ENSLBEP00000023957.1"/>
    </source>
</evidence>
<comment type="similarity">
    <text evidence="1">Belongs to the metallo-dependent hydrolases superfamily. TatD-type hydrolase family.</text>
</comment>
<name>A0A3Q3FV45_9LABR</name>
<evidence type="ECO:0008006" key="5">
    <source>
        <dbReference type="Google" id="ProtNLM"/>
    </source>
</evidence>
<dbReference type="InterPro" id="IPR018228">
    <property type="entry name" value="DNase_TatD-rel_CS"/>
</dbReference>
<protein>
    <recommendedName>
        <fullName evidence="5">TatD DNase domain containing 2</fullName>
    </recommendedName>
</protein>
<dbReference type="PANTHER" id="PTHR46363:SF1">
    <property type="entry name" value="DEOXYRIBONUCLEASE TATDN2-RELATED"/>
    <property type="match status" value="1"/>
</dbReference>
<dbReference type="InterPro" id="IPR001130">
    <property type="entry name" value="TatD-like"/>
</dbReference>
<dbReference type="Proteomes" id="UP000261660">
    <property type="component" value="Unplaced"/>
</dbReference>
<dbReference type="AlphaFoldDB" id="A0A3Q3FV45"/>
<dbReference type="InParanoid" id="A0A3Q3FV45"/>
<dbReference type="Gene3D" id="3.20.20.140">
    <property type="entry name" value="Metal-dependent hydrolases"/>
    <property type="match status" value="1"/>
</dbReference>
<sequence>MKKCVPRDYKIHRHCFTNSYPVIEPFLTEFPNLYVGFTALITYANAKEAREAVRQIPLNRILLETDAPYFLPRGVSKGVCPFSHPGMGIHTLQELSLLKQEDMSTVIATIRDNTTHVYGI</sequence>
<dbReference type="GeneTree" id="ENSGT00940000155616"/>
<reference evidence="3" key="2">
    <citation type="submission" date="2025-09" db="UniProtKB">
        <authorList>
            <consortium name="Ensembl"/>
        </authorList>
    </citation>
    <scope>IDENTIFICATION</scope>
</reference>
<dbReference type="Ensembl" id="ENSLBET00000025201.1">
    <property type="protein sequence ID" value="ENSLBEP00000023957.1"/>
    <property type="gene ID" value="ENSLBEG00000018363.1"/>
</dbReference>
<dbReference type="Pfam" id="PF01026">
    <property type="entry name" value="TatD_DNase"/>
    <property type="match status" value="1"/>
</dbReference>
<organism evidence="3 4">
    <name type="scientific">Labrus bergylta</name>
    <name type="common">ballan wrasse</name>
    <dbReference type="NCBI Taxonomy" id="56723"/>
    <lineage>
        <taxon>Eukaryota</taxon>
        <taxon>Metazoa</taxon>
        <taxon>Chordata</taxon>
        <taxon>Craniata</taxon>
        <taxon>Vertebrata</taxon>
        <taxon>Euteleostomi</taxon>
        <taxon>Actinopterygii</taxon>
        <taxon>Neopterygii</taxon>
        <taxon>Teleostei</taxon>
        <taxon>Neoteleostei</taxon>
        <taxon>Acanthomorphata</taxon>
        <taxon>Eupercaria</taxon>
        <taxon>Labriformes</taxon>
        <taxon>Labridae</taxon>
        <taxon>Labrus</taxon>
    </lineage>
</organism>
<dbReference type="PROSITE" id="PS01091">
    <property type="entry name" value="TATD_3"/>
    <property type="match status" value="1"/>
</dbReference>
<dbReference type="PANTHER" id="PTHR46363">
    <property type="entry name" value="DEOXYRIBONUCLEASE TATDN2-RELATED"/>
    <property type="match status" value="1"/>
</dbReference>
<dbReference type="SUPFAM" id="SSF51556">
    <property type="entry name" value="Metallo-dependent hydrolases"/>
    <property type="match status" value="1"/>
</dbReference>
<dbReference type="STRING" id="56723.ENSLBEP00000023957"/>
<evidence type="ECO:0000256" key="2">
    <source>
        <dbReference type="ARBA" id="ARBA00022801"/>
    </source>
</evidence>
<reference evidence="3" key="1">
    <citation type="submission" date="2025-08" db="UniProtKB">
        <authorList>
            <consortium name="Ensembl"/>
        </authorList>
    </citation>
    <scope>IDENTIFICATION</scope>
</reference>
<keyword evidence="4" id="KW-1185">Reference proteome</keyword>
<evidence type="ECO:0000313" key="4">
    <source>
        <dbReference type="Proteomes" id="UP000261660"/>
    </source>
</evidence>
<evidence type="ECO:0000256" key="1">
    <source>
        <dbReference type="ARBA" id="ARBA00009275"/>
    </source>
</evidence>
<proteinExistence type="inferred from homology"/>
<accession>A0A3Q3FV45</accession>
<dbReference type="InterPro" id="IPR032466">
    <property type="entry name" value="Metal_Hydrolase"/>
</dbReference>
<keyword evidence="2" id="KW-0378">Hydrolase</keyword>
<dbReference type="GO" id="GO:0016788">
    <property type="term" value="F:hydrolase activity, acting on ester bonds"/>
    <property type="evidence" value="ECO:0007669"/>
    <property type="project" value="InterPro"/>
</dbReference>